<name>A0A8J7WUB6_9ACTN</name>
<dbReference type="RefSeq" id="WP_211471210.1">
    <property type="nucleotide sequence ID" value="NZ_JAGSXH010000136.1"/>
</dbReference>
<dbReference type="Proteomes" id="UP000677913">
    <property type="component" value="Unassembled WGS sequence"/>
</dbReference>
<dbReference type="PANTHER" id="PTHR34700">
    <property type="entry name" value="POTASSIUM BINDING PROTEIN KBP"/>
    <property type="match status" value="1"/>
</dbReference>
<reference evidence="2" key="1">
    <citation type="submission" date="2021-04" db="EMBL/GenBank/DDBJ databases">
        <title>Genome based classification of Actinospica acidithermotolerans sp. nov., an actinobacterium isolated from an Indonesian hot spring.</title>
        <authorList>
            <person name="Kusuma A.B."/>
            <person name="Putra K.E."/>
            <person name="Nafisah S."/>
            <person name="Loh J."/>
            <person name="Nouioui I."/>
            <person name="Goodfellow M."/>
        </authorList>
    </citation>
    <scope>NUCLEOTIDE SEQUENCE</scope>
    <source>
        <strain evidence="2">DSM 45618</strain>
    </source>
</reference>
<evidence type="ECO:0000259" key="1">
    <source>
        <dbReference type="PROSITE" id="PS51782"/>
    </source>
</evidence>
<sequence length="79" mass="8317">VSTTHKSAPAPAPAPVHKSYVVSTPAKTGGHSYTVVSGDTLSQIAAKEGVSNWRTLYQDNESVIGSNPNLIFPGQVLHF</sequence>
<evidence type="ECO:0000313" key="3">
    <source>
        <dbReference type="Proteomes" id="UP000677913"/>
    </source>
</evidence>
<comment type="caution">
    <text evidence="2">The sequence shown here is derived from an EMBL/GenBank/DDBJ whole genome shotgun (WGS) entry which is preliminary data.</text>
</comment>
<gene>
    <name evidence="2" type="ORF">KGA66_24780</name>
</gene>
<feature type="domain" description="LysM" evidence="1">
    <location>
        <begin position="31"/>
        <end position="79"/>
    </location>
</feature>
<dbReference type="SUPFAM" id="SSF54106">
    <property type="entry name" value="LysM domain"/>
    <property type="match status" value="1"/>
</dbReference>
<dbReference type="InterPro" id="IPR018392">
    <property type="entry name" value="LysM"/>
</dbReference>
<dbReference type="InterPro" id="IPR036779">
    <property type="entry name" value="LysM_dom_sf"/>
</dbReference>
<keyword evidence="3" id="KW-1185">Reference proteome</keyword>
<dbReference type="EMBL" id="JAGSXH010000136">
    <property type="protein sequence ID" value="MBS2966284.1"/>
    <property type="molecule type" value="Genomic_DNA"/>
</dbReference>
<proteinExistence type="predicted"/>
<dbReference type="Gene3D" id="3.10.350.10">
    <property type="entry name" value="LysM domain"/>
    <property type="match status" value="1"/>
</dbReference>
<dbReference type="PANTHER" id="PTHR34700:SF4">
    <property type="entry name" value="PHAGE-LIKE ELEMENT PBSX PROTEIN XKDP"/>
    <property type="match status" value="1"/>
</dbReference>
<dbReference type="PROSITE" id="PS51782">
    <property type="entry name" value="LYSM"/>
    <property type="match status" value="1"/>
</dbReference>
<dbReference type="Pfam" id="PF01476">
    <property type="entry name" value="LysM"/>
    <property type="match status" value="1"/>
</dbReference>
<dbReference type="CDD" id="cd00118">
    <property type="entry name" value="LysM"/>
    <property type="match status" value="1"/>
</dbReference>
<feature type="non-terminal residue" evidence="2">
    <location>
        <position position="1"/>
    </location>
</feature>
<accession>A0A8J7WUB6</accession>
<dbReference type="AlphaFoldDB" id="A0A8J7WUB6"/>
<organism evidence="2 3">
    <name type="scientific">Actinocrinis puniceicyclus</name>
    <dbReference type="NCBI Taxonomy" id="977794"/>
    <lineage>
        <taxon>Bacteria</taxon>
        <taxon>Bacillati</taxon>
        <taxon>Actinomycetota</taxon>
        <taxon>Actinomycetes</taxon>
        <taxon>Catenulisporales</taxon>
        <taxon>Actinospicaceae</taxon>
        <taxon>Actinocrinis</taxon>
    </lineage>
</organism>
<dbReference type="InterPro" id="IPR052196">
    <property type="entry name" value="Bact_Kbp"/>
</dbReference>
<protein>
    <submittedName>
        <fullName evidence="2">LysM peptidoglycan-binding domain-containing protein</fullName>
    </submittedName>
</protein>
<dbReference type="SMART" id="SM00257">
    <property type="entry name" value="LysM"/>
    <property type="match status" value="1"/>
</dbReference>
<evidence type="ECO:0000313" key="2">
    <source>
        <dbReference type="EMBL" id="MBS2966284.1"/>
    </source>
</evidence>